<keyword evidence="1" id="KW-0472">Membrane</keyword>
<evidence type="ECO:0000313" key="2">
    <source>
        <dbReference type="EMBL" id="TPD62998.1"/>
    </source>
</evidence>
<evidence type="ECO:0000313" key="3">
    <source>
        <dbReference type="Proteomes" id="UP000319148"/>
    </source>
</evidence>
<comment type="caution">
    <text evidence="2">The sequence shown here is derived from an EMBL/GenBank/DDBJ whole genome shotgun (WGS) entry which is preliminary data.</text>
</comment>
<dbReference type="RefSeq" id="WP_139938248.1">
    <property type="nucleotide sequence ID" value="NZ_JBHSYP010000022.1"/>
</dbReference>
<proteinExistence type="predicted"/>
<keyword evidence="1" id="KW-0812">Transmembrane</keyword>
<dbReference type="Proteomes" id="UP000319148">
    <property type="component" value="Unassembled WGS sequence"/>
</dbReference>
<protein>
    <submittedName>
        <fullName evidence="2">Uncharacterized protein</fullName>
    </submittedName>
</protein>
<dbReference type="AlphaFoldDB" id="A0A501PS78"/>
<feature type="transmembrane region" description="Helical" evidence="1">
    <location>
        <begin position="46"/>
        <end position="64"/>
    </location>
</feature>
<sequence length="66" mass="6361">MLPGIDLAGGFTGGGASGGYAKGGVSGNVTYSAPDTSFFSKGGNNTALVVGIIVTGALAGLWLIKK</sequence>
<gene>
    <name evidence="2" type="ORF">FIV46_02655</name>
</gene>
<organism evidence="2 3">
    <name type="scientific">Emcibacter nanhaiensis</name>
    <dbReference type="NCBI Taxonomy" id="1505037"/>
    <lineage>
        <taxon>Bacteria</taxon>
        <taxon>Pseudomonadati</taxon>
        <taxon>Pseudomonadota</taxon>
        <taxon>Alphaproteobacteria</taxon>
        <taxon>Emcibacterales</taxon>
        <taxon>Emcibacteraceae</taxon>
        <taxon>Emcibacter</taxon>
    </lineage>
</organism>
<reference evidence="3" key="1">
    <citation type="submission" date="2019-06" db="EMBL/GenBank/DDBJ databases">
        <title>The complete genome of Emcibacter congregatus ZYLT.</title>
        <authorList>
            <person name="Zhao Z."/>
        </authorList>
    </citation>
    <scope>NUCLEOTIDE SEQUENCE [LARGE SCALE GENOMIC DNA]</scope>
    <source>
        <strain evidence="3">MCCC 1A06723</strain>
    </source>
</reference>
<dbReference type="EMBL" id="VFIY01000004">
    <property type="protein sequence ID" value="TPD62998.1"/>
    <property type="molecule type" value="Genomic_DNA"/>
</dbReference>
<evidence type="ECO:0000256" key="1">
    <source>
        <dbReference type="SAM" id="Phobius"/>
    </source>
</evidence>
<name>A0A501PS78_9PROT</name>
<accession>A0A501PS78</accession>
<keyword evidence="3" id="KW-1185">Reference proteome</keyword>
<keyword evidence="1" id="KW-1133">Transmembrane helix</keyword>